<keyword evidence="2 5" id="KW-0378">Hydrolase</keyword>
<dbReference type="InterPro" id="IPR033132">
    <property type="entry name" value="GH_1_N_CS"/>
</dbReference>
<dbReference type="SUPFAM" id="SSF51445">
    <property type="entry name" value="(Trans)glycosidases"/>
    <property type="match status" value="1"/>
</dbReference>
<gene>
    <name evidence="7" type="primary">lacG</name>
    <name evidence="7" type="ORF">LPAF129_10480</name>
</gene>
<dbReference type="NCBIfam" id="NF010036">
    <property type="entry name" value="PRK13511.1"/>
    <property type="match status" value="1"/>
</dbReference>
<organism evidence="7 8">
    <name type="scientific">Ligilactobacillus pabuli</name>
    <dbReference type="NCBI Taxonomy" id="2886039"/>
    <lineage>
        <taxon>Bacteria</taxon>
        <taxon>Bacillati</taxon>
        <taxon>Bacillota</taxon>
        <taxon>Bacilli</taxon>
        <taxon>Lactobacillales</taxon>
        <taxon>Lactobacillaceae</taxon>
        <taxon>Ligilactobacillus</taxon>
    </lineage>
</organism>
<dbReference type="NCBIfam" id="TIGR01233">
    <property type="entry name" value="lacG"/>
    <property type="match status" value="1"/>
</dbReference>
<keyword evidence="8" id="KW-1185">Reference proteome</keyword>
<comment type="pathway">
    <text evidence="6">Carbohydrate metabolism; lactose degradation; D-galactose 6-phosphate and beta-D-glucose from lactose 6-phosphate: step 1/1.</text>
</comment>
<dbReference type="InterPro" id="IPR001360">
    <property type="entry name" value="Glyco_hydro_1"/>
</dbReference>
<dbReference type="PROSITE" id="PS00572">
    <property type="entry name" value="GLYCOSYL_HYDROL_F1_1"/>
    <property type="match status" value="1"/>
</dbReference>
<dbReference type="Proteomes" id="UP001055149">
    <property type="component" value="Unassembled WGS sequence"/>
</dbReference>
<feature type="active site" description="Nucleophile" evidence="4">
    <location>
        <position position="375"/>
    </location>
</feature>
<evidence type="ECO:0000256" key="4">
    <source>
        <dbReference type="PROSITE-ProRule" id="PRU10055"/>
    </source>
</evidence>
<dbReference type="EMBL" id="BQXH01000008">
    <property type="protein sequence ID" value="GKS81362.1"/>
    <property type="molecule type" value="Genomic_DNA"/>
</dbReference>
<evidence type="ECO:0000256" key="6">
    <source>
        <dbReference type="RuleBase" id="RU004469"/>
    </source>
</evidence>
<dbReference type="PANTHER" id="PTHR10353">
    <property type="entry name" value="GLYCOSYL HYDROLASE"/>
    <property type="match status" value="1"/>
</dbReference>
<evidence type="ECO:0000256" key="3">
    <source>
        <dbReference type="ARBA" id="ARBA00023295"/>
    </source>
</evidence>
<keyword evidence="3 5" id="KW-0326">Glycosidase</keyword>
<evidence type="ECO:0000313" key="7">
    <source>
        <dbReference type="EMBL" id="GKS81362.1"/>
    </source>
</evidence>
<name>A0ABQ5JJB3_9LACO</name>
<evidence type="ECO:0000256" key="1">
    <source>
        <dbReference type="ARBA" id="ARBA00010838"/>
    </source>
</evidence>
<dbReference type="InterPro" id="IPR017853">
    <property type="entry name" value="GH"/>
</dbReference>
<dbReference type="PRINTS" id="PR00131">
    <property type="entry name" value="GLHYDRLASE1"/>
</dbReference>
<dbReference type="Pfam" id="PF00232">
    <property type="entry name" value="Glyco_hydro_1"/>
    <property type="match status" value="1"/>
</dbReference>
<dbReference type="InterPro" id="IPR005928">
    <property type="entry name" value="6P-beta-galactosidase"/>
</dbReference>
<accession>A0ABQ5JJB3</accession>
<proteinExistence type="inferred from homology"/>
<dbReference type="Gene3D" id="3.20.20.80">
    <property type="entry name" value="Glycosidases"/>
    <property type="match status" value="1"/>
</dbReference>
<comment type="catalytic activity">
    <reaction evidence="6">
        <text>a 6-phospho-beta-D-galactoside + H2O = D-galactose 6-phosphate + an alcohol</text>
        <dbReference type="Rhea" id="RHEA:24568"/>
        <dbReference type="ChEBI" id="CHEBI:15377"/>
        <dbReference type="ChEBI" id="CHEBI:30879"/>
        <dbReference type="ChEBI" id="CHEBI:58534"/>
        <dbReference type="ChEBI" id="CHEBI:91004"/>
        <dbReference type="EC" id="3.2.1.85"/>
    </reaction>
</comment>
<protein>
    <recommendedName>
        <fullName evidence="6">6-phospho-beta-galactosidase</fullName>
        <ecNumber evidence="6">3.2.1.85</ecNumber>
    </recommendedName>
</protein>
<dbReference type="PANTHER" id="PTHR10353:SF36">
    <property type="entry name" value="LP05116P"/>
    <property type="match status" value="1"/>
</dbReference>
<evidence type="ECO:0000256" key="5">
    <source>
        <dbReference type="RuleBase" id="RU004468"/>
    </source>
</evidence>
<dbReference type="EC" id="3.2.1.85" evidence="6"/>
<dbReference type="InterPro" id="IPR018120">
    <property type="entry name" value="Glyco_hydro_1_AS"/>
</dbReference>
<comment type="caution">
    <text evidence="7">The sequence shown here is derived from an EMBL/GenBank/DDBJ whole genome shotgun (WGS) entry which is preliminary data.</text>
</comment>
<evidence type="ECO:0000256" key="2">
    <source>
        <dbReference type="ARBA" id="ARBA00022801"/>
    </source>
</evidence>
<sequence length="470" mass="53814">MMKFPTDFYFGGATAAFQTEGAVKEGNKGEVLWEPFLKKQGRFNPEPACDFYHRYPEDIQLSSDFGLNSIRISIAWARIFPTGSGEPEQAGVDYYHQMFAECFKQGVEPFVTLHHFDTPEALHQTGDWLNPENITKYVDYAKFCFQEFSEINYWITINEPTSMAVQQYTTGTFPPGEKYHFNKTFQAEHNLNLAHARVVNAFRTLKISGQIGVVHALQTVYPFDPTKPGDVHAAKLQDTLDNRLFLDGTLGGEYSQETLNLMNEILAANSQETIEIKDSELAELKQAAQQLDFVGVNYYFSKYMKEYHGISETIHNGTGKKGSSISRLQGIGESGVPDGIEMTDWDWPINPQGLYDQLERIHTNYPLVNDIYITENGLGLKENRPADGEVLDDQKRIDYIKLHLQAVLRAIEDGINVKGYFVWSLQDMFSWTNGYSKRYGLFFVDFETQERLPKKSAYWFKELTESRELN</sequence>
<dbReference type="PROSITE" id="PS00653">
    <property type="entry name" value="GLYCOSYL_HYDROL_F1_2"/>
    <property type="match status" value="1"/>
</dbReference>
<comment type="similarity">
    <text evidence="1">Belongs to the glycosyl hydrolase 1 family.</text>
</comment>
<reference evidence="7" key="1">
    <citation type="journal article" date="2022" name="Int. J. Syst. Evol. Microbiol.">
        <title>A novel species of lactic acid bacteria, Ligilactobacillus pabuli sp. nov., isolated from alfalfa silage.</title>
        <authorList>
            <person name="Tohno M."/>
            <person name="Tanizawa Y."/>
            <person name="Sawada H."/>
            <person name="Sakamoto M."/>
            <person name="Ohkuma M."/>
            <person name="Kobayashi H."/>
        </authorList>
    </citation>
    <scope>NUCLEOTIDE SEQUENCE</scope>
    <source>
        <strain evidence="7">AF129</strain>
    </source>
</reference>
<evidence type="ECO:0000313" key="8">
    <source>
        <dbReference type="Proteomes" id="UP001055149"/>
    </source>
</evidence>